<organism evidence="3 4">
    <name type="scientific">Colletotrichum destructivum</name>
    <dbReference type="NCBI Taxonomy" id="34406"/>
    <lineage>
        <taxon>Eukaryota</taxon>
        <taxon>Fungi</taxon>
        <taxon>Dikarya</taxon>
        <taxon>Ascomycota</taxon>
        <taxon>Pezizomycotina</taxon>
        <taxon>Sordariomycetes</taxon>
        <taxon>Hypocreomycetidae</taxon>
        <taxon>Glomerellales</taxon>
        <taxon>Glomerellaceae</taxon>
        <taxon>Colletotrichum</taxon>
        <taxon>Colletotrichum destructivum species complex</taxon>
    </lineage>
</organism>
<name>A0AAX4IC36_9PEZI</name>
<dbReference type="GeneID" id="87942431"/>
<keyword evidence="2 3" id="KW-0378">Hydrolase</keyword>
<accession>A0AAX4IC36</accession>
<evidence type="ECO:0000256" key="2">
    <source>
        <dbReference type="ARBA" id="ARBA00022801"/>
    </source>
</evidence>
<dbReference type="AlphaFoldDB" id="A0AAX4IC36"/>
<dbReference type="Proteomes" id="UP001322277">
    <property type="component" value="Chromosome 3"/>
</dbReference>
<gene>
    <name evidence="3" type="ORF">CDEST_05928</name>
</gene>
<dbReference type="InterPro" id="IPR050261">
    <property type="entry name" value="FrsA_esterase"/>
</dbReference>
<dbReference type="InterPro" id="IPR010520">
    <property type="entry name" value="FrsA-like"/>
</dbReference>
<dbReference type="GO" id="GO:0016787">
    <property type="term" value="F:hydrolase activity"/>
    <property type="evidence" value="ECO:0007669"/>
    <property type="project" value="UniProtKB-KW"/>
</dbReference>
<protein>
    <submittedName>
        <fullName evidence="3">Esterase FrsA, alpha/Beta hydrolase</fullName>
    </submittedName>
</protein>
<dbReference type="RefSeq" id="XP_062778138.1">
    <property type="nucleotide sequence ID" value="XM_062922087.1"/>
</dbReference>
<dbReference type="EMBL" id="CP137307">
    <property type="protein sequence ID" value="WQF80914.1"/>
    <property type="molecule type" value="Genomic_DNA"/>
</dbReference>
<dbReference type="SUPFAM" id="SSF53474">
    <property type="entry name" value="alpha/beta-Hydrolases"/>
    <property type="match status" value="1"/>
</dbReference>
<dbReference type="PANTHER" id="PTHR22946:SF13">
    <property type="entry name" value="ALPHA_BETA HYDROLASE PSOB"/>
    <property type="match status" value="1"/>
</dbReference>
<evidence type="ECO:0000313" key="4">
    <source>
        <dbReference type="Proteomes" id="UP001322277"/>
    </source>
</evidence>
<dbReference type="InterPro" id="IPR029058">
    <property type="entry name" value="AB_hydrolase_fold"/>
</dbReference>
<dbReference type="PANTHER" id="PTHR22946">
    <property type="entry name" value="DIENELACTONE HYDROLASE DOMAIN-CONTAINING PROTEIN-RELATED"/>
    <property type="match status" value="1"/>
</dbReference>
<evidence type="ECO:0000313" key="3">
    <source>
        <dbReference type="EMBL" id="WQF80914.1"/>
    </source>
</evidence>
<comment type="pathway">
    <text evidence="1">Mycotoxin biosynthesis.</text>
</comment>
<keyword evidence="4" id="KW-1185">Reference proteome</keyword>
<dbReference type="Gene3D" id="3.40.50.1820">
    <property type="entry name" value="alpha/beta hydrolase"/>
    <property type="match status" value="1"/>
</dbReference>
<dbReference type="Pfam" id="PF06500">
    <property type="entry name" value="FrsA-like"/>
    <property type="match status" value="1"/>
</dbReference>
<reference evidence="4" key="1">
    <citation type="journal article" date="2023" name="bioRxiv">
        <title>Complete genome of the Medicago anthracnose fungus, Colletotrichum destructivum, reveals a mini-chromosome-like region within a core chromosome.</title>
        <authorList>
            <person name="Lapalu N."/>
            <person name="Simon A."/>
            <person name="Lu A."/>
            <person name="Plaumann P.-L."/>
            <person name="Amselem J."/>
            <person name="Pigne S."/>
            <person name="Auger A."/>
            <person name="Koch C."/>
            <person name="Dallery J.-F."/>
            <person name="O'Connell R.J."/>
        </authorList>
    </citation>
    <scope>NUCLEOTIDE SEQUENCE [LARGE SCALE GENOMIC DNA]</scope>
    <source>
        <strain evidence="4">CBS 520.97</strain>
    </source>
</reference>
<sequence length="462" mass="50802">MHKLFPSSSFFDFETVRILGTTVYGGAETAEVLEAVGEIKANDPISWEKAWAKQAARAEVLAKEACAHGDKDAARRAYLRAANYTRASGYMYVSSPPANGDTAMIQHPCALSVSERMGSLFHKAIDLMDCPVQLLSIPYEGHRLPGYLYLPPESCRIPGRKIPILVNFGGADSCQEELFFMYPSSGYRQGYAVLTFDGPGQGVMLRRHGLVMRPNWEIVSERVIDHLVDFSAKNPNLELDVDSIAVAGASMGGYYALRAAADPRVKACVSIVSSIQASELHDPYANKVLSSNQDPFFDMWDFGTAHVSRLFLSAWMNGWMSRDVIDTLMNTLKTFSFQLKWEISVAGTFFGLSSPSDILLHMKKFSLAGSQQKDGVDYLTRVVCPVLVSGSGNSLYLDVDEHTKRCYDGLVNVPLENKEMWVPASPGQGSLQAKMGAVALCGQRSLQFLDRALGIDRPPVLL</sequence>
<dbReference type="KEGG" id="cdet:87942431"/>
<proteinExistence type="predicted"/>
<dbReference type="Gene3D" id="1.20.1440.110">
    <property type="entry name" value="acylaminoacyl peptidase"/>
    <property type="match status" value="1"/>
</dbReference>
<evidence type="ECO:0000256" key="1">
    <source>
        <dbReference type="ARBA" id="ARBA00004685"/>
    </source>
</evidence>